<dbReference type="AlphaFoldDB" id="A0A8B6FS47"/>
<evidence type="ECO:0000313" key="2">
    <source>
        <dbReference type="EMBL" id="VDI52891.1"/>
    </source>
</evidence>
<keyword evidence="3" id="KW-1185">Reference proteome</keyword>
<gene>
    <name evidence="2" type="ORF">MGAL_10B034582</name>
</gene>
<accession>A0A8B6FS47</accession>
<reference evidence="2" key="1">
    <citation type="submission" date="2018-11" db="EMBL/GenBank/DDBJ databases">
        <authorList>
            <person name="Alioto T."/>
            <person name="Alioto T."/>
        </authorList>
    </citation>
    <scope>NUCLEOTIDE SEQUENCE</scope>
</reference>
<feature type="compositionally biased region" description="Low complexity" evidence="1">
    <location>
        <begin position="29"/>
        <end position="38"/>
    </location>
</feature>
<proteinExistence type="predicted"/>
<evidence type="ECO:0000256" key="1">
    <source>
        <dbReference type="SAM" id="MobiDB-lite"/>
    </source>
</evidence>
<feature type="compositionally biased region" description="Basic and acidic residues" evidence="1">
    <location>
        <begin position="14"/>
        <end position="23"/>
    </location>
</feature>
<evidence type="ECO:0000313" key="3">
    <source>
        <dbReference type="Proteomes" id="UP000596742"/>
    </source>
</evidence>
<organism evidence="2 3">
    <name type="scientific">Mytilus galloprovincialis</name>
    <name type="common">Mediterranean mussel</name>
    <dbReference type="NCBI Taxonomy" id="29158"/>
    <lineage>
        <taxon>Eukaryota</taxon>
        <taxon>Metazoa</taxon>
        <taxon>Spiralia</taxon>
        <taxon>Lophotrochozoa</taxon>
        <taxon>Mollusca</taxon>
        <taxon>Bivalvia</taxon>
        <taxon>Autobranchia</taxon>
        <taxon>Pteriomorphia</taxon>
        <taxon>Mytilida</taxon>
        <taxon>Mytiloidea</taxon>
        <taxon>Mytilidae</taxon>
        <taxon>Mytilinae</taxon>
        <taxon>Mytilus</taxon>
    </lineage>
</organism>
<feature type="region of interest" description="Disordered" evidence="1">
    <location>
        <begin position="1"/>
        <end position="42"/>
    </location>
</feature>
<name>A0A8B6FS47_MYTGA</name>
<comment type="caution">
    <text evidence="2">The sequence shown here is derived from an EMBL/GenBank/DDBJ whole genome shotgun (WGS) entry which is preliminary data.</text>
</comment>
<dbReference type="Proteomes" id="UP000596742">
    <property type="component" value="Unassembled WGS sequence"/>
</dbReference>
<protein>
    <submittedName>
        <fullName evidence="2">Uncharacterized protein</fullName>
    </submittedName>
</protein>
<sequence>MNESIEDKGEETEEKERDVKDESFQDIADSSSDSSENESTIDPLCEKCGKKLGNRVLTKHAKSVSKVDRKKFRALSQKDSQVDAEDTRNMCIACRQDLLFRKSVTEFIDPETEDKTFKYDHFDKDFIYLKKTKNTKKSKT</sequence>
<dbReference type="EMBL" id="UYJE01007234">
    <property type="protein sequence ID" value="VDI52891.1"/>
    <property type="molecule type" value="Genomic_DNA"/>
</dbReference>